<dbReference type="OrthoDB" id="20273at2759"/>
<comment type="subcellular location">
    <subcellularLocation>
        <location evidence="1 12">Endoplasmic reticulum</location>
    </subcellularLocation>
</comment>
<sequence length="169" mass="18528">MTVLLVTVGTTRFDALVTRIYSKEFQAAAEHVGVVEIILQHGQSPIPSEMTHSAAKVRPETYISDMESRIQTADIVIGHAGSGTVLDVLRGPIFDNAARRIPKLILVPNEDLMDNHQQELAHCLQKMGCVLVANVENLPVVLTDSLIFKPTALFKSNPNCMNTLIKSLL</sequence>
<evidence type="ECO:0000256" key="11">
    <source>
        <dbReference type="ARBA" id="ARBA00048184"/>
    </source>
</evidence>
<proteinExistence type="inferred from homology"/>
<comment type="catalytic activity">
    <reaction evidence="11">
        <text>an N-acetyl-alpha-D-glucosaminyl-diphospho-di-trans,poly-cis-dolichol + UDP-N-acetyl-alpha-D-glucosamine = an N,N'-diacetylchitobiosyl-diphospho-di-trans,poly-cis-dolichol + UDP + H(+)</text>
        <dbReference type="Rhea" id="RHEA:23380"/>
        <dbReference type="Rhea" id="RHEA-COMP:19507"/>
        <dbReference type="Rhea" id="RHEA-COMP:19510"/>
        <dbReference type="ChEBI" id="CHEBI:15378"/>
        <dbReference type="ChEBI" id="CHEBI:57269"/>
        <dbReference type="ChEBI" id="CHEBI:57705"/>
        <dbReference type="ChEBI" id="CHEBI:58223"/>
        <dbReference type="ChEBI" id="CHEBI:58427"/>
        <dbReference type="EC" id="2.4.1.141"/>
    </reaction>
</comment>
<comment type="caution">
    <text evidence="14">The sequence shown here is derived from an EMBL/GenBank/DDBJ whole genome shotgun (WGS) entry which is preliminary data.</text>
</comment>
<evidence type="ECO:0000259" key="13">
    <source>
        <dbReference type="Pfam" id="PF04101"/>
    </source>
</evidence>
<dbReference type="Proteomes" id="UP000240830">
    <property type="component" value="Unassembled WGS sequence"/>
</dbReference>
<feature type="domain" description="Glycosyl transferase family 28 C-terminal" evidence="13">
    <location>
        <begin position="3"/>
        <end position="128"/>
    </location>
</feature>
<reference evidence="14 15" key="1">
    <citation type="submission" date="2016-10" db="EMBL/GenBank/DDBJ databases">
        <title>The genome of Paramicrosporidium saccamoebae is the missing link in understanding Cryptomycota and Microsporidia evolution.</title>
        <authorList>
            <person name="Quandt C.A."/>
            <person name="Beaudet D."/>
            <person name="Corsaro D."/>
            <person name="Michel R."/>
            <person name="Corradi N."/>
            <person name="James T."/>
        </authorList>
    </citation>
    <scope>NUCLEOTIDE SEQUENCE [LARGE SCALE GENOMIC DNA]</scope>
    <source>
        <strain evidence="14 15">KSL3</strain>
    </source>
</reference>
<evidence type="ECO:0000256" key="9">
    <source>
        <dbReference type="ARBA" id="ARBA00024804"/>
    </source>
</evidence>
<dbReference type="PANTHER" id="PTHR12867:SF6">
    <property type="entry name" value="N-ACETYLGLUCOSAMINYLDIPHOSPHODOLICHOL N-ACETYLGLUCOSAMINYLTRANSFERASE"/>
    <property type="match status" value="1"/>
</dbReference>
<dbReference type="InterPro" id="IPR007235">
    <property type="entry name" value="Glyco_trans_28_C"/>
</dbReference>
<keyword evidence="7 12" id="KW-0808">Transferase</keyword>
<dbReference type="EC" id="2.4.1.141" evidence="4 12"/>
<dbReference type="InterPro" id="IPR039042">
    <property type="entry name" value="Alg13-like"/>
</dbReference>
<comment type="function">
    <text evidence="9 12">Involved in protein N-glycosylation. Essential for the second step of the dolichol-linked oligosaccharide pathway.</text>
</comment>
<dbReference type="STRING" id="1246581.A0A2H9TKQ6"/>
<name>A0A2H9TKQ6_9FUNG</name>
<dbReference type="GO" id="GO:0006488">
    <property type="term" value="P:dolichol-linked oligosaccharide biosynthetic process"/>
    <property type="evidence" value="ECO:0007669"/>
    <property type="project" value="InterPro"/>
</dbReference>
<keyword evidence="15" id="KW-1185">Reference proteome</keyword>
<evidence type="ECO:0000256" key="6">
    <source>
        <dbReference type="ARBA" id="ARBA00022676"/>
    </source>
</evidence>
<evidence type="ECO:0000256" key="2">
    <source>
        <dbReference type="ARBA" id="ARBA00006962"/>
    </source>
</evidence>
<evidence type="ECO:0000256" key="3">
    <source>
        <dbReference type="ARBA" id="ARBA00011198"/>
    </source>
</evidence>
<dbReference type="EMBL" id="MTSL01000128">
    <property type="protein sequence ID" value="PJF18338.1"/>
    <property type="molecule type" value="Genomic_DNA"/>
</dbReference>
<organism evidence="14 15">
    <name type="scientific">Paramicrosporidium saccamoebae</name>
    <dbReference type="NCBI Taxonomy" id="1246581"/>
    <lineage>
        <taxon>Eukaryota</taxon>
        <taxon>Fungi</taxon>
        <taxon>Fungi incertae sedis</taxon>
        <taxon>Cryptomycota</taxon>
        <taxon>Cryptomycota incertae sedis</taxon>
        <taxon>Paramicrosporidium</taxon>
    </lineage>
</organism>
<evidence type="ECO:0000256" key="5">
    <source>
        <dbReference type="ARBA" id="ARBA00017468"/>
    </source>
</evidence>
<evidence type="ECO:0000313" key="14">
    <source>
        <dbReference type="EMBL" id="PJF18338.1"/>
    </source>
</evidence>
<dbReference type="AlphaFoldDB" id="A0A2H9TKQ6"/>
<evidence type="ECO:0000256" key="4">
    <source>
        <dbReference type="ARBA" id="ARBA00012614"/>
    </source>
</evidence>
<evidence type="ECO:0000256" key="10">
    <source>
        <dbReference type="ARBA" id="ARBA00032061"/>
    </source>
</evidence>
<accession>A0A2H9TKQ6</accession>
<evidence type="ECO:0000313" key="15">
    <source>
        <dbReference type="Proteomes" id="UP000240830"/>
    </source>
</evidence>
<comment type="similarity">
    <text evidence="2 12">Belongs to the glycosyltransferase 28 family.</text>
</comment>
<comment type="subunit">
    <text evidence="3 12">Heterodimer with ALG14 to form a functional enzyme.</text>
</comment>
<dbReference type="SUPFAM" id="SSF53756">
    <property type="entry name" value="UDP-Glycosyltransferase/glycogen phosphorylase"/>
    <property type="match status" value="1"/>
</dbReference>
<evidence type="ECO:0000256" key="1">
    <source>
        <dbReference type="ARBA" id="ARBA00004240"/>
    </source>
</evidence>
<keyword evidence="6 12" id="KW-0328">Glycosyltransferase</keyword>
<dbReference type="GO" id="GO:0004577">
    <property type="term" value="F:N-acetylglucosaminyldiphosphodolichol N-acetylglucosaminyltransferase activity"/>
    <property type="evidence" value="ECO:0007669"/>
    <property type="project" value="UniProtKB-EC"/>
</dbReference>
<evidence type="ECO:0000256" key="8">
    <source>
        <dbReference type="ARBA" id="ARBA00022824"/>
    </source>
</evidence>
<dbReference type="Gene3D" id="3.40.50.2000">
    <property type="entry name" value="Glycogen Phosphorylase B"/>
    <property type="match status" value="1"/>
</dbReference>
<dbReference type="Pfam" id="PF04101">
    <property type="entry name" value="Glyco_tran_28_C"/>
    <property type="match status" value="1"/>
</dbReference>
<keyword evidence="8 12" id="KW-0256">Endoplasmic reticulum</keyword>
<gene>
    <name evidence="12" type="primary">ALG13</name>
    <name evidence="14" type="ORF">PSACC_01838</name>
</gene>
<dbReference type="GO" id="GO:0005783">
    <property type="term" value="C:endoplasmic reticulum"/>
    <property type="evidence" value="ECO:0007669"/>
    <property type="project" value="UniProtKB-SubCell"/>
</dbReference>
<evidence type="ECO:0000256" key="12">
    <source>
        <dbReference type="RuleBase" id="RU362128"/>
    </source>
</evidence>
<protein>
    <recommendedName>
        <fullName evidence="5 12">UDP-N-acetylglucosamine transferase subunit ALG13</fullName>
        <ecNumber evidence="4 12">2.4.1.141</ecNumber>
    </recommendedName>
    <alternativeName>
        <fullName evidence="10 12">Asparagine-linked glycosylation protein 13</fullName>
    </alternativeName>
</protein>
<dbReference type="PANTHER" id="PTHR12867">
    <property type="entry name" value="GLYCOSYL TRANSFERASE-RELATED"/>
    <property type="match status" value="1"/>
</dbReference>
<evidence type="ECO:0000256" key="7">
    <source>
        <dbReference type="ARBA" id="ARBA00022679"/>
    </source>
</evidence>